<proteinExistence type="predicted"/>
<gene>
    <name evidence="3" type="ORF">ERS852429_04163</name>
</gene>
<dbReference type="AlphaFoldDB" id="A0A173W069"/>
<sequence>MKKIFTCISLAAATFMATTPVMAQQQKQISDQEKVAFVKAAVPAIFDQVKQISGIDFMGLTNPNIETVLNSPLFGTQGMLRAATSTPISIQPDSMNINLSEVDINGIPATVKPMLANIKLKFADYKDYTMTTANGQTIEISVPLKVTASALDGFISCGVNFSVGEKKGLLPFSSFTANLDLGDLEALLTSLGMTNIKSGTLVSMTETGSNAIYNYDIKIGESLRGITAISKLPNFQISIDMTKMQSQKPTINASLKGIITNGILPMGDAVVYLNPQATVAGTITPDSTILTSYVSGTVNVDKYKKLVQNVNVVNSKKIQTRYTTYEKKTLDATWSWEDASMTTIQGNQEINPQHLASSILNGVFTDLISGSSTSFNMSTTEFESEADSKGITTFAMEVVPSMVGTQAAKATIKMSSYDDEAKALKASMNIDVTMPLKNQTITVDFTPADYTAPVGTMYIKSNAMGIITDNETIENDVEEVKVSTTAGGLHVKNGKGNYVIVNMVGKVVSTGIITSDEQYISTPNMPNGIYMISIDQSKLLRSAHKTTVKFVK</sequence>
<evidence type="ECO:0000313" key="3">
    <source>
        <dbReference type="EMBL" id="CUN32853.1"/>
    </source>
</evidence>
<dbReference type="OrthoDB" id="1099865at2"/>
<evidence type="ECO:0000313" key="4">
    <source>
        <dbReference type="Proteomes" id="UP000095591"/>
    </source>
</evidence>
<keyword evidence="1" id="KW-0732">Signal</keyword>
<dbReference type="RefSeq" id="WP_057319985.1">
    <property type="nucleotide sequence ID" value="NZ_CYXP01000013.1"/>
</dbReference>
<dbReference type="Pfam" id="PF19910">
    <property type="entry name" value="DUF6383"/>
    <property type="match status" value="1"/>
</dbReference>
<feature type="chain" id="PRO_5008014302" description="DUF6383 domain-containing protein" evidence="1">
    <location>
        <begin position="24"/>
        <end position="552"/>
    </location>
</feature>
<dbReference type="InterPro" id="IPR045963">
    <property type="entry name" value="DUF6383"/>
</dbReference>
<feature type="domain" description="DUF6383" evidence="2">
    <location>
        <begin position="468"/>
        <end position="535"/>
    </location>
</feature>
<dbReference type="EMBL" id="CYXP01000013">
    <property type="protein sequence ID" value="CUN32853.1"/>
    <property type="molecule type" value="Genomic_DNA"/>
</dbReference>
<name>A0A173W069_PARDI</name>
<dbReference type="Proteomes" id="UP000095591">
    <property type="component" value="Unassembled WGS sequence"/>
</dbReference>
<evidence type="ECO:0000259" key="2">
    <source>
        <dbReference type="Pfam" id="PF19910"/>
    </source>
</evidence>
<protein>
    <recommendedName>
        <fullName evidence="2">DUF6383 domain-containing protein</fullName>
    </recommendedName>
</protein>
<organism evidence="3 4">
    <name type="scientific">Parabacteroides distasonis</name>
    <dbReference type="NCBI Taxonomy" id="823"/>
    <lineage>
        <taxon>Bacteria</taxon>
        <taxon>Pseudomonadati</taxon>
        <taxon>Bacteroidota</taxon>
        <taxon>Bacteroidia</taxon>
        <taxon>Bacteroidales</taxon>
        <taxon>Tannerellaceae</taxon>
        <taxon>Parabacteroides</taxon>
    </lineage>
</organism>
<feature type="signal peptide" evidence="1">
    <location>
        <begin position="1"/>
        <end position="23"/>
    </location>
</feature>
<accession>A0A173W069</accession>
<reference evidence="3 4" key="1">
    <citation type="submission" date="2015-09" db="EMBL/GenBank/DDBJ databases">
        <authorList>
            <consortium name="Pathogen Informatics"/>
        </authorList>
    </citation>
    <scope>NUCLEOTIDE SEQUENCE [LARGE SCALE GENOMIC DNA]</scope>
    <source>
        <strain evidence="3 4">2789STDY5608872</strain>
    </source>
</reference>
<evidence type="ECO:0000256" key="1">
    <source>
        <dbReference type="SAM" id="SignalP"/>
    </source>
</evidence>